<keyword evidence="1" id="KW-0472">Membrane</keyword>
<feature type="transmembrane region" description="Helical" evidence="1">
    <location>
        <begin position="94"/>
        <end position="115"/>
    </location>
</feature>
<sequence>MAQLGARLVALSSPSQDASFYTSFAGLGGLKERTRRSYSALSVRIPTNWFFRSAQKLRYGLMVVLQLWDKLGYMCMLAGMLCSVYAIVLMLLTAISVLVIVFQVIQLAVVVSRLVMPPEIPPRGRGRARRQIPLESEAQNEVVERSIPIPVHRHARRVEDEVDLLAAHVDEMELIMERFQRMNHQTFNDDESSSDADSWLQHITGLFDRVR</sequence>
<dbReference type="Proteomes" id="UP000250235">
    <property type="component" value="Unassembled WGS sequence"/>
</dbReference>
<accession>A0A2Z7BLS5</accession>
<gene>
    <name evidence="2" type="ORF">F511_34521</name>
</gene>
<organism evidence="2 3">
    <name type="scientific">Dorcoceras hygrometricum</name>
    <dbReference type="NCBI Taxonomy" id="472368"/>
    <lineage>
        <taxon>Eukaryota</taxon>
        <taxon>Viridiplantae</taxon>
        <taxon>Streptophyta</taxon>
        <taxon>Embryophyta</taxon>
        <taxon>Tracheophyta</taxon>
        <taxon>Spermatophyta</taxon>
        <taxon>Magnoliopsida</taxon>
        <taxon>eudicotyledons</taxon>
        <taxon>Gunneridae</taxon>
        <taxon>Pentapetalae</taxon>
        <taxon>asterids</taxon>
        <taxon>lamiids</taxon>
        <taxon>Lamiales</taxon>
        <taxon>Gesneriaceae</taxon>
        <taxon>Didymocarpoideae</taxon>
        <taxon>Trichosporeae</taxon>
        <taxon>Loxocarpinae</taxon>
        <taxon>Dorcoceras</taxon>
    </lineage>
</organism>
<evidence type="ECO:0000313" key="3">
    <source>
        <dbReference type="Proteomes" id="UP000250235"/>
    </source>
</evidence>
<name>A0A2Z7BLS5_9LAMI</name>
<reference evidence="2 3" key="1">
    <citation type="journal article" date="2015" name="Proc. Natl. Acad. Sci. U.S.A.">
        <title>The resurrection genome of Boea hygrometrica: A blueprint for survival of dehydration.</title>
        <authorList>
            <person name="Xiao L."/>
            <person name="Yang G."/>
            <person name="Zhang L."/>
            <person name="Yang X."/>
            <person name="Zhao S."/>
            <person name="Ji Z."/>
            <person name="Zhou Q."/>
            <person name="Hu M."/>
            <person name="Wang Y."/>
            <person name="Chen M."/>
            <person name="Xu Y."/>
            <person name="Jin H."/>
            <person name="Xiao X."/>
            <person name="Hu G."/>
            <person name="Bao F."/>
            <person name="Hu Y."/>
            <person name="Wan P."/>
            <person name="Li L."/>
            <person name="Deng X."/>
            <person name="Kuang T."/>
            <person name="Xiang C."/>
            <person name="Zhu J.K."/>
            <person name="Oliver M.J."/>
            <person name="He Y."/>
        </authorList>
    </citation>
    <scope>NUCLEOTIDE SEQUENCE [LARGE SCALE GENOMIC DNA]</scope>
    <source>
        <strain evidence="3">cv. XS01</strain>
    </source>
</reference>
<keyword evidence="1" id="KW-1133">Transmembrane helix</keyword>
<proteinExistence type="predicted"/>
<dbReference type="EMBL" id="KV004553">
    <property type="protein sequence ID" value="KZV35553.1"/>
    <property type="molecule type" value="Genomic_DNA"/>
</dbReference>
<evidence type="ECO:0000256" key="1">
    <source>
        <dbReference type="SAM" id="Phobius"/>
    </source>
</evidence>
<keyword evidence="3" id="KW-1185">Reference proteome</keyword>
<keyword evidence="1" id="KW-0812">Transmembrane</keyword>
<dbReference type="AlphaFoldDB" id="A0A2Z7BLS5"/>
<evidence type="ECO:0000313" key="2">
    <source>
        <dbReference type="EMBL" id="KZV35553.1"/>
    </source>
</evidence>
<protein>
    <submittedName>
        <fullName evidence="2">Uncharacterized protein</fullName>
    </submittedName>
</protein>
<dbReference type="OrthoDB" id="1718686at2759"/>